<gene>
    <name evidence="2" type="ORF">SAMN05444362_10538</name>
</gene>
<evidence type="ECO:0000313" key="3">
    <source>
        <dbReference type="Proteomes" id="UP000184480"/>
    </source>
</evidence>
<name>A0A1M5AFR0_9BACT</name>
<dbReference type="STRING" id="1346286.SAMN05444362_10538"/>
<dbReference type="EMBL" id="FQUC01000005">
    <property type="protein sequence ID" value="SHF29138.1"/>
    <property type="molecule type" value="Genomic_DNA"/>
</dbReference>
<proteinExistence type="predicted"/>
<dbReference type="AlphaFoldDB" id="A0A1M5AFR0"/>
<sequence>MIKTITTIVGLIGLIPELIEVFNKVVTIIDKNNKEDEDVNNQKVPPKREDITETDSKASEN</sequence>
<evidence type="ECO:0000313" key="2">
    <source>
        <dbReference type="EMBL" id="SHF29138.1"/>
    </source>
</evidence>
<feature type="region of interest" description="Disordered" evidence="1">
    <location>
        <begin position="34"/>
        <end position="61"/>
    </location>
</feature>
<evidence type="ECO:0000256" key="1">
    <source>
        <dbReference type="SAM" id="MobiDB-lite"/>
    </source>
</evidence>
<keyword evidence="3" id="KW-1185">Reference proteome</keyword>
<dbReference type="RefSeq" id="WP_139262034.1">
    <property type="nucleotide sequence ID" value="NZ_BBXL01000042.1"/>
</dbReference>
<feature type="compositionally biased region" description="Basic and acidic residues" evidence="1">
    <location>
        <begin position="46"/>
        <end position="61"/>
    </location>
</feature>
<protein>
    <submittedName>
        <fullName evidence="2">Uncharacterized protein</fullName>
    </submittedName>
</protein>
<accession>A0A1M5AFR0</accession>
<organism evidence="2 3">
    <name type="scientific">Dysgonomonas macrotermitis</name>
    <dbReference type="NCBI Taxonomy" id="1346286"/>
    <lineage>
        <taxon>Bacteria</taxon>
        <taxon>Pseudomonadati</taxon>
        <taxon>Bacteroidota</taxon>
        <taxon>Bacteroidia</taxon>
        <taxon>Bacteroidales</taxon>
        <taxon>Dysgonomonadaceae</taxon>
        <taxon>Dysgonomonas</taxon>
    </lineage>
</organism>
<reference evidence="3" key="1">
    <citation type="submission" date="2016-11" db="EMBL/GenBank/DDBJ databases">
        <authorList>
            <person name="Varghese N."/>
            <person name="Submissions S."/>
        </authorList>
    </citation>
    <scope>NUCLEOTIDE SEQUENCE [LARGE SCALE GENOMIC DNA]</scope>
    <source>
        <strain evidence="3">DSM 27370</strain>
    </source>
</reference>
<dbReference type="Proteomes" id="UP000184480">
    <property type="component" value="Unassembled WGS sequence"/>
</dbReference>